<dbReference type="InterPro" id="IPR010920">
    <property type="entry name" value="LSM_dom_sf"/>
</dbReference>
<keyword evidence="6" id="KW-1185">Reference proteome</keyword>
<dbReference type="STRING" id="133385.A0A2T9YZV5"/>
<organism evidence="5 6">
    <name type="scientific">Smittium simulii</name>
    <dbReference type="NCBI Taxonomy" id="133385"/>
    <lineage>
        <taxon>Eukaryota</taxon>
        <taxon>Fungi</taxon>
        <taxon>Fungi incertae sedis</taxon>
        <taxon>Zoopagomycota</taxon>
        <taxon>Kickxellomycotina</taxon>
        <taxon>Harpellomycetes</taxon>
        <taxon>Harpellales</taxon>
        <taxon>Legeriomycetaceae</taxon>
        <taxon>Smittium</taxon>
    </lineage>
</organism>
<evidence type="ECO:0000256" key="2">
    <source>
        <dbReference type="SAM" id="MobiDB-lite"/>
    </source>
</evidence>
<feature type="domain" description="FFD box profile" evidence="4">
    <location>
        <begin position="283"/>
        <end position="299"/>
    </location>
</feature>
<feature type="region of interest" description="Disordered" evidence="2">
    <location>
        <begin position="302"/>
        <end position="394"/>
    </location>
</feature>
<dbReference type="InterPro" id="IPR019050">
    <property type="entry name" value="FDF_dom"/>
</dbReference>
<evidence type="ECO:0008006" key="7">
    <source>
        <dbReference type="Google" id="ProtNLM"/>
    </source>
</evidence>
<dbReference type="Pfam" id="PF12701">
    <property type="entry name" value="LSM14"/>
    <property type="match status" value="1"/>
</dbReference>
<feature type="domain" description="DFDF" evidence="3">
    <location>
        <begin position="199"/>
        <end position="235"/>
    </location>
</feature>
<dbReference type="AlphaFoldDB" id="A0A2T9YZV5"/>
<dbReference type="GO" id="GO:0000932">
    <property type="term" value="C:P-body"/>
    <property type="evidence" value="ECO:0007669"/>
    <property type="project" value="TreeGrafter"/>
</dbReference>
<dbReference type="GO" id="GO:0033962">
    <property type="term" value="P:P-body assembly"/>
    <property type="evidence" value="ECO:0007669"/>
    <property type="project" value="TreeGrafter"/>
</dbReference>
<dbReference type="Pfam" id="PF09532">
    <property type="entry name" value="FDF"/>
    <property type="match status" value="1"/>
</dbReference>
<feature type="compositionally biased region" description="Low complexity" evidence="2">
    <location>
        <begin position="165"/>
        <end position="175"/>
    </location>
</feature>
<evidence type="ECO:0000259" key="3">
    <source>
        <dbReference type="PROSITE" id="PS51512"/>
    </source>
</evidence>
<dbReference type="EMBL" id="MBFR01000006">
    <property type="protein sequence ID" value="PVU97885.1"/>
    <property type="molecule type" value="Genomic_DNA"/>
</dbReference>
<feature type="compositionally biased region" description="Low complexity" evidence="2">
    <location>
        <begin position="334"/>
        <end position="346"/>
    </location>
</feature>
<dbReference type="InterPro" id="IPR025609">
    <property type="entry name" value="Lsm14-like_N"/>
</dbReference>
<proteinExistence type="predicted"/>
<protein>
    <recommendedName>
        <fullName evidence="7">FFD box profile domain-containing protein</fullName>
    </recommendedName>
</protein>
<feature type="region of interest" description="Disordered" evidence="2">
    <location>
        <begin position="236"/>
        <end position="266"/>
    </location>
</feature>
<dbReference type="GO" id="GO:0003729">
    <property type="term" value="F:mRNA binding"/>
    <property type="evidence" value="ECO:0007669"/>
    <property type="project" value="TreeGrafter"/>
</dbReference>
<dbReference type="PROSITE" id="PS51513">
    <property type="entry name" value="FFD"/>
    <property type="match status" value="1"/>
</dbReference>
<dbReference type="InterPro" id="IPR025762">
    <property type="entry name" value="DFDF"/>
</dbReference>
<feature type="compositionally biased region" description="Polar residues" evidence="2">
    <location>
        <begin position="77"/>
        <end position="112"/>
    </location>
</feature>
<feature type="compositionally biased region" description="Basic and acidic residues" evidence="2">
    <location>
        <begin position="125"/>
        <end position="164"/>
    </location>
</feature>
<feature type="compositionally biased region" description="Basic and acidic residues" evidence="2">
    <location>
        <begin position="177"/>
        <end position="190"/>
    </location>
</feature>
<feature type="compositionally biased region" description="Basic and acidic residues" evidence="2">
    <location>
        <begin position="311"/>
        <end position="324"/>
    </location>
</feature>
<dbReference type="SMART" id="SM01271">
    <property type="entry name" value="LSM14"/>
    <property type="match status" value="1"/>
</dbReference>
<dbReference type="SMART" id="SM01199">
    <property type="entry name" value="FDF"/>
    <property type="match status" value="1"/>
</dbReference>
<feature type="region of interest" description="Disordered" evidence="2">
    <location>
        <begin position="77"/>
        <end position="210"/>
    </location>
</feature>
<feature type="short sequence motif" description="FFD box" evidence="1">
    <location>
        <begin position="283"/>
        <end position="299"/>
    </location>
</feature>
<dbReference type="OrthoDB" id="21539at2759"/>
<dbReference type="PANTHER" id="PTHR13586">
    <property type="entry name" value="SCD6 PROTEIN-RELATED"/>
    <property type="match status" value="1"/>
</dbReference>
<dbReference type="InterPro" id="IPR025761">
    <property type="entry name" value="FFD_box"/>
</dbReference>
<evidence type="ECO:0000313" key="5">
    <source>
        <dbReference type="EMBL" id="PVU97885.1"/>
    </source>
</evidence>
<evidence type="ECO:0000259" key="4">
    <source>
        <dbReference type="PROSITE" id="PS51513"/>
    </source>
</evidence>
<gene>
    <name evidence="5" type="ORF">BB561_000275</name>
</gene>
<name>A0A2T9YZV5_9FUNG</name>
<dbReference type="Gene3D" id="2.30.30.100">
    <property type="match status" value="1"/>
</dbReference>
<comment type="caution">
    <text evidence="5">The sequence shown here is derived from an EMBL/GenBank/DDBJ whole genome shotgun (WGS) entry which is preliminary data.</text>
</comment>
<reference evidence="5 6" key="1">
    <citation type="journal article" date="2018" name="MBio">
        <title>Comparative Genomics Reveals the Core Gene Toolbox for the Fungus-Insect Symbiosis.</title>
        <authorList>
            <person name="Wang Y."/>
            <person name="Stata M."/>
            <person name="Wang W."/>
            <person name="Stajich J.E."/>
            <person name="White M.M."/>
            <person name="Moncalvo J.M."/>
        </authorList>
    </citation>
    <scope>NUCLEOTIDE SEQUENCE [LARGE SCALE GENOMIC DNA]</scope>
    <source>
        <strain evidence="5 6">SWE-8-4</strain>
    </source>
</reference>
<accession>A0A2T9YZV5</accession>
<feature type="compositionally biased region" description="Polar residues" evidence="2">
    <location>
        <begin position="252"/>
        <end position="266"/>
    </location>
</feature>
<dbReference type="SUPFAM" id="SSF50182">
    <property type="entry name" value="Sm-like ribonucleoproteins"/>
    <property type="match status" value="1"/>
</dbReference>
<evidence type="ECO:0000256" key="1">
    <source>
        <dbReference type="PROSITE-ProRule" id="PRU00846"/>
    </source>
</evidence>
<evidence type="ECO:0000313" key="6">
    <source>
        <dbReference type="Proteomes" id="UP000245383"/>
    </source>
</evidence>
<dbReference type="Proteomes" id="UP000245383">
    <property type="component" value="Unassembled WGS sequence"/>
</dbReference>
<dbReference type="GO" id="GO:0034063">
    <property type="term" value="P:stress granule assembly"/>
    <property type="evidence" value="ECO:0007669"/>
    <property type="project" value="TreeGrafter"/>
</dbReference>
<dbReference type="PANTHER" id="PTHR13586:SF0">
    <property type="entry name" value="TRAILER HITCH, ISOFORM H"/>
    <property type="match status" value="1"/>
</dbReference>
<sequence>MDQGSHYGNRISLISKSGFRYVGILKDVDEEKQTISLVQVRSMGTEGRKGDPKEEVPPLNEIYEFVQFRATDVTSVQFESDPQASTLPQDPAISNTTQQQPAQISSQNTQVAQKKPLPDNNTPQDSKKKLPVKDDNAITKEEHFQKKYDEKQHPSSDKPVDNHHSLNQNSSHNYNGTRHDSRRARGDSHNRGHGRRYNNRNQLISVPNSDFDFQENNSKFDRSELVKEFVQLSVGRSDDLQGNDSDDHIEPNSVNKYSQNQKPLAPQNETITDSEGVVIKPEDYYNKSKSFFDDISCEIKERNSNAMSQPMRREKAKTERRHNLETFGVANSTNNYNYYRNNNRYNGRGRGGYNQGHTHRSGQNQGYYQGPRPPRNPQNSDKYENKVEQPAQAQ</sequence>
<dbReference type="PROSITE" id="PS51512">
    <property type="entry name" value="DFDF"/>
    <property type="match status" value="1"/>
</dbReference>